<dbReference type="OrthoDB" id="1895122at2759"/>
<gene>
    <name evidence="1" type="ORF">PHAVU_002G077000g</name>
</gene>
<evidence type="ECO:0000313" key="1">
    <source>
        <dbReference type="EMBL" id="ESW29518.1"/>
    </source>
</evidence>
<keyword evidence="2" id="KW-1185">Reference proteome</keyword>
<reference evidence="2" key="1">
    <citation type="journal article" date="2014" name="Nat. Genet.">
        <title>A reference genome for common bean and genome-wide analysis of dual domestications.</title>
        <authorList>
            <person name="Schmutz J."/>
            <person name="McClean P.E."/>
            <person name="Mamidi S."/>
            <person name="Wu G.A."/>
            <person name="Cannon S.B."/>
            <person name="Grimwood J."/>
            <person name="Jenkins J."/>
            <person name="Shu S."/>
            <person name="Song Q."/>
            <person name="Chavarro C."/>
            <person name="Torres-Torres M."/>
            <person name="Geffroy V."/>
            <person name="Moghaddam S.M."/>
            <person name="Gao D."/>
            <person name="Abernathy B."/>
            <person name="Barry K."/>
            <person name="Blair M."/>
            <person name="Brick M.A."/>
            <person name="Chovatia M."/>
            <person name="Gepts P."/>
            <person name="Goodstein D.M."/>
            <person name="Gonzales M."/>
            <person name="Hellsten U."/>
            <person name="Hyten D.L."/>
            <person name="Jia G."/>
            <person name="Kelly J.D."/>
            <person name="Kudrna D."/>
            <person name="Lee R."/>
            <person name="Richard M.M."/>
            <person name="Miklas P.N."/>
            <person name="Osorno J.M."/>
            <person name="Rodrigues J."/>
            <person name="Thareau V."/>
            <person name="Urrea C.A."/>
            <person name="Wang M."/>
            <person name="Yu Y."/>
            <person name="Zhang M."/>
            <person name="Wing R.A."/>
            <person name="Cregan P.B."/>
            <person name="Rokhsar D.S."/>
            <person name="Jackson S.A."/>
        </authorList>
    </citation>
    <scope>NUCLEOTIDE SEQUENCE [LARGE SCALE GENOMIC DNA]</scope>
    <source>
        <strain evidence="2">cv. G19833</strain>
    </source>
</reference>
<protein>
    <submittedName>
        <fullName evidence="1">Uncharacterized protein</fullName>
    </submittedName>
</protein>
<organism evidence="1 2">
    <name type="scientific">Phaseolus vulgaris</name>
    <name type="common">Kidney bean</name>
    <name type="synonym">French bean</name>
    <dbReference type="NCBI Taxonomy" id="3885"/>
    <lineage>
        <taxon>Eukaryota</taxon>
        <taxon>Viridiplantae</taxon>
        <taxon>Streptophyta</taxon>
        <taxon>Embryophyta</taxon>
        <taxon>Tracheophyta</taxon>
        <taxon>Spermatophyta</taxon>
        <taxon>Magnoliopsida</taxon>
        <taxon>eudicotyledons</taxon>
        <taxon>Gunneridae</taxon>
        <taxon>Pentapetalae</taxon>
        <taxon>rosids</taxon>
        <taxon>fabids</taxon>
        <taxon>Fabales</taxon>
        <taxon>Fabaceae</taxon>
        <taxon>Papilionoideae</taxon>
        <taxon>50 kb inversion clade</taxon>
        <taxon>NPAAA clade</taxon>
        <taxon>indigoferoid/millettioid clade</taxon>
        <taxon>Phaseoleae</taxon>
        <taxon>Phaseolus</taxon>
    </lineage>
</organism>
<dbReference type="EMBL" id="CM002289">
    <property type="protein sequence ID" value="ESW29518.1"/>
    <property type="molecule type" value="Genomic_DNA"/>
</dbReference>
<dbReference type="Gramene" id="ESW29518">
    <property type="protein sequence ID" value="ESW29518"/>
    <property type="gene ID" value="PHAVU_002G077000g"/>
</dbReference>
<dbReference type="STRING" id="3885.V7CJI4"/>
<dbReference type="Proteomes" id="UP000000226">
    <property type="component" value="Chromosome 2"/>
</dbReference>
<name>V7CJI4_PHAVU</name>
<proteinExistence type="predicted"/>
<dbReference type="AlphaFoldDB" id="V7CJI4"/>
<evidence type="ECO:0000313" key="2">
    <source>
        <dbReference type="Proteomes" id="UP000000226"/>
    </source>
</evidence>
<sequence>MITDRGTNIISTLQFEEVGWEGDNLVPVYCIRHITTNFNKKFKNVELKRQLINMANSFLDKCRLLEKWTQAYDGGKMYGHMTTNLAEYINFMLKGTRSLPIFALVKATFEEKKHALRLLYRHVIVICFACHLQMTTFVDPVYSPHTIKKAYQVEFHLVRNEDYWYTYRSNFILDPHMRHKDSGQPSTTHLHNEMDQPI</sequence>
<accession>V7CJI4</accession>